<dbReference type="InterPro" id="IPR001356">
    <property type="entry name" value="HD"/>
</dbReference>
<dbReference type="WBParaSite" id="SBAD_0000706601-mRNA-1">
    <property type="protein sequence ID" value="SBAD_0000706601-mRNA-1"/>
    <property type="gene ID" value="SBAD_0000706601"/>
</dbReference>
<gene>
    <name evidence="1" type="ORF">SBAD_LOCUS6803</name>
</gene>
<dbReference type="EMBL" id="UZAM01010058">
    <property type="protein sequence ID" value="VDP10859.1"/>
    <property type="molecule type" value="Genomic_DNA"/>
</dbReference>
<dbReference type="AlphaFoldDB" id="A0A183IT56"/>
<proteinExistence type="predicted"/>
<dbReference type="OrthoDB" id="9990008at2759"/>
<accession>A0A183IT56</accession>
<protein>
    <submittedName>
        <fullName evidence="3">Homeobox domain-containing protein</fullName>
    </submittedName>
</protein>
<reference evidence="3" key="1">
    <citation type="submission" date="2016-06" db="UniProtKB">
        <authorList>
            <consortium name="WormBaseParasite"/>
        </authorList>
    </citation>
    <scope>IDENTIFICATION</scope>
</reference>
<evidence type="ECO:0000313" key="2">
    <source>
        <dbReference type="Proteomes" id="UP000270296"/>
    </source>
</evidence>
<dbReference type="GO" id="GO:0003677">
    <property type="term" value="F:DNA binding"/>
    <property type="evidence" value="ECO:0007669"/>
    <property type="project" value="InterPro"/>
</dbReference>
<dbReference type="CDD" id="cd00086">
    <property type="entry name" value="homeodomain"/>
    <property type="match status" value="1"/>
</dbReference>
<organism evidence="3">
    <name type="scientific">Soboliphyme baturini</name>
    <dbReference type="NCBI Taxonomy" id="241478"/>
    <lineage>
        <taxon>Eukaryota</taxon>
        <taxon>Metazoa</taxon>
        <taxon>Ecdysozoa</taxon>
        <taxon>Nematoda</taxon>
        <taxon>Enoplea</taxon>
        <taxon>Dorylaimia</taxon>
        <taxon>Dioctophymatida</taxon>
        <taxon>Dioctophymatoidea</taxon>
        <taxon>Soboliphymatidae</taxon>
        <taxon>Soboliphyme</taxon>
    </lineage>
</organism>
<sequence>MSGVSLGCGEGNDLKVWFQNARAKYRRSLHVTSSSSTSDRNFVNAFSPTNFVSDAASDFVGESSSAAVVKGGLRHCMSFSDDSDANIEIYGGSNSGSERCGSS</sequence>
<evidence type="ECO:0000313" key="3">
    <source>
        <dbReference type="WBParaSite" id="SBAD_0000706601-mRNA-1"/>
    </source>
</evidence>
<evidence type="ECO:0000313" key="1">
    <source>
        <dbReference type="EMBL" id="VDP10859.1"/>
    </source>
</evidence>
<dbReference type="Proteomes" id="UP000270296">
    <property type="component" value="Unassembled WGS sequence"/>
</dbReference>
<name>A0A183IT56_9BILA</name>
<reference evidence="1 2" key="2">
    <citation type="submission" date="2018-11" db="EMBL/GenBank/DDBJ databases">
        <authorList>
            <consortium name="Pathogen Informatics"/>
        </authorList>
    </citation>
    <scope>NUCLEOTIDE SEQUENCE [LARGE SCALE GENOMIC DNA]</scope>
</reference>
<keyword evidence="2" id="KW-1185">Reference proteome</keyword>